<feature type="region of interest" description="Disordered" evidence="1">
    <location>
        <begin position="1"/>
        <end position="30"/>
    </location>
</feature>
<evidence type="ECO:0000313" key="3">
    <source>
        <dbReference type="EMBL" id="XCM78184.1"/>
    </source>
</evidence>
<keyword evidence="2" id="KW-1133">Transmembrane helix</keyword>
<keyword evidence="2" id="KW-0472">Membrane</keyword>
<sequence>MALTTESAATDRLQPAPTETPEGEASTCHGISIPEPVELRRPWPAWIPLLVIALLVISVAVFAVARIGGW</sequence>
<name>A0AAU8JSP2_9ACTN</name>
<evidence type="ECO:0000256" key="2">
    <source>
        <dbReference type="SAM" id="Phobius"/>
    </source>
</evidence>
<organism evidence="3">
    <name type="scientific">Kitasatospora camelliae</name>
    <dbReference type="NCBI Taxonomy" id="3156397"/>
    <lineage>
        <taxon>Bacteria</taxon>
        <taxon>Bacillati</taxon>
        <taxon>Actinomycetota</taxon>
        <taxon>Actinomycetes</taxon>
        <taxon>Kitasatosporales</taxon>
        <taxon>Streptomycetaceae</taxon>
        <taxon>Kitasatospora</taxon>
    </lineage>
</organism>
<dbReference type="AlphaFoldDB" id="A0AAU8JSP2"/>
<dbReference type="EMBL" id="CP159872">
    <property type="protein sequence ID" value="XCM78184.1"/>
    <property type="molecule type" value="Genomic_DNA"/>
</dbReference>
<reference evidence="3" key="1">
    <citation type="submission" date="2024-06" db="EMBL/GenBank/DDBJ databases">
        <title>The genome sequences of Kitasatospora sp. strain HUAS MG31.</title>
        <authorList>
            <person name="Mo P."/>
        </authorList>
    </citation>
    <scope>NUCLEOTIDE SEQUENCE</scope>
    <source>
        <strain evidence="3">HUAS MG31</strain>
    </source>
</reference>
<dbReference type="KEGG" id="kcm:ABWK59_04150"/>
<feature type="transmembrane region" description="Helical" evidence="2">
    <location>
        <begin position="45"/>
        <end position="65"/>
    </location>
</feature>
<accession>A0AAU8JSP2</accession>
<protein>
    <submittedName>
        <fullName evidence="3">DUF6480 family protein</fullName>
    </submittedName>
</protein>
<gene>
    <name evidence="3" type="ORF">ABWK59_04150</name>
</gene>
<dbReference type="RefSeq" id="WP_354637927.1">
    <property type="nucleotide sequence ID" value="NZ_CP159872.1"/>
</dbReference>
<evidence type="ECO:0000256" key="1">
    <source>
        <dbReference type="SAM" id="MobiDB-lite"/>
    </source>
</evidence>
<proteinExistence type="predicted"/>
<keyword evidence="2" id="KW-0812">Transmembrane</keyword>